<evidence type="ECO:0000313" key="1">
    <source>
        <dbReference type="EMBL" id="KAF9759168.1"/>
    </source>
</evidence>
<proteinExistence type="predicted"/>
<protein>
    <submittedName>
        <fullName evidence="1">Uncharacterized protein</fullName>
    </submittedName>
</protein>
<dbReference type="AlphaFoldDB" id="A0A8H7NNW1"/>
<dbReference type="EMBL" id="JADCTT010000001">
    <property type="protein sequence ID" value="KAF9759168.1"/>
    <property type="molecule type" value="Genomic_DNA"/>
</dbReference>
<name>A0A8H7NNW1_BIOOC</name>
<comment type="caution">
    <text evidence="1">The sequence shown here is derived from an EMBL/GenBank/DDBJ whole genome shotgun (WGS) entry which is preliminary data.</text>
</comment>
<reference evidence="1" key="1">
    <citation type="submission" date="2020-10" db="EMBL/GenBank/DDBJ databases">
        <title>High-Quality Genome Resource of Clonostachys rosea strain S41 by Oxford Nanopore Long-Read Sequencing.</title>
        <authorList>
            <person name="Wang H."/>
        </authorList>
    </citation>
    <scope>NUCLEOTIDE SEQUENCE</scope>
    <source>
        <strain evidence="1">S41</strain>
    </source>
</reference>
<accession>A0A8H7NNW1</accession>
<sequence length="85" mass="9160">MGNAVVVDRHAIVPIVQCLMILWAPDGHSDSTGRGRVDDLHAVLLILSPLSWQNGSFYKDFVSSPACAMTNESGAFCVTQMPLSL</sequence>
<organism evidence="1 2">
    <name type="scientific">Bionectria ochroleuca</name>
    <name type="common">Gliocladium roseum</name>
    <dbReference type="NCBI Taxonomy" id="29856"/>
    <lineage>
        <taxon>Eukaryota</taxon>
        <taxon>Fungi</taxon>
        <taxon>Dikarya</taxon>
        <taxon>Ascomycota</taxon>
        <taxon>Pezizomycotina</taxon>
        <taxon>Sordariomycetes</taxon>
        <taxon>Hypocreomycetidae</taxon>
        <taxon>Hypocreales</taxon>
        <taxon>Bionectriaceae</taxon>
        <taxon>Clonostachys</taxon>
    </lineage>
</organism>
<dbReference type="Proteomes" id="UP000616885">
    <property type="component" value="Unassembled WGS sequence"/>
</dbReference>
<evidence type="ECO:0000313" key="2">
    <source>
        <dbReference type="Proteomes" id="UP000616885"/>
    </source>
</evidence>
<gene>
    <name evidence="1" type="ORF">IM811_000862</name>
</gene>